<comment type="caution">
    <text evidence="2">The sequence shown here is derived from an EMBL/GenBank/DDBJ whole genome shotgun (WGS) entry which is preliminary data.</text>
</comment>
<evidence type="ECO:0000256" key="1">
    <source>
        <dbReference type="SAM" id="MobiDB-lite"/>
    </source>
</evidence>
<protein>
    <submittedName>
        <fullName evidence="2">Uncharacterized protein</fullName>
    </submittedName>
</protein>
<keyword evidence="3" id="KW-1185">Reference proteome</keyword>
<name>A0ABW8W2B0_9PSED</name>
<evidence type="ECO:0000313" key="2">
    <source>
        <dbReference type="EMBL" id="MFL8999433.1"/>
    </source>
</evidence>
<evidence type="ECO:0000313" key="3">
    <source>
        <dbReference type="Proteomes" id="UP001628646"/>
    </source>
</evidence>
<reference evidence="2 3" key="1">
    <citation type="submission" date="2024-12" db="EMBL/GenBank/DDBJ databases">
        <title>Pseudomonas species isolated from Lotus nodules promote plant growth.</title>
        <authorList>
            <person name="Yu Y.-H."/>
            <person name="Kurtenbach J."/>
            <person name="Crosbie D."/>
            <person name="Brachmann A."/>
            <person name="Marin M."/>
        </authorList>
    </citation>
    <scope>NUCLEOTIDE SEQUENCE [LARGE SCALE GENOMIC DNA]</scope>
    <source>
        <strain evidence="2 3">PLb11B</strain>
    </source>
</reference>
<proteinExistence type="predicted"/>
<organism evidence="2 3">
    <name type="scientific">Pseudomonas azerbaijanorientalis</name>
    <dbReference type="NCBI Taxonomy" id="2842350"/>
    <lineage>
        <taxon>Bacteria</taxon>
        <taxon>Pseudomonadati</taxon>
        <taxon>Pseudomonadota</taxon>
        <taxon>Gammaproteobacteria</taxon>
        <taxon>Pseudomonadales</taxon>
        <taxon>Pseudomonadaceae</taxon>
        <taxon>Pseudomonas</taxon>
    </lineage>
</organism>
<sequence>MRIVKALLLPFLLILTLIGVDRLQGPRPVSNDRLTTKGVGGDHQSSMGSERRAF</sequence>
<dbReference type="Proteomes" id="UP001628646">
    <property type="component" value="Unassembled WGS sequence"/>
</dbReference>
<feature type="region of interest" description="Disordered" evidence="1">
    <location>
        <begin position="25"/>
        <end position="54"/>
    </location>
</feature>
<gene>
    <name evidence="2" type="ORF">ACJ8NA_12310</name>
</gene>
<dbReference type="RefSeq" id="WP_177325098.1">
    <property type="nucleotide sequence ID" value="NZ_CP077078.1"/>
</dbReference>
<accession>A0ABW8W2B0</accession>
<dbReference type="EMBL" id="JBJNUY010000004">
    <property type="protein sequence ID" value="MFL8999433.1"/>
    <property type="molecule type" value="Genomic_DNA"/>
</dbReference>